<comment type="caution">
    <text evidence="2">The sequence shown here is derived from an EMBL/GenBank/DDBJ whole genome shotgun (WGS) entry which is preliminary data.</text>
</comment>
<sequence>MTKETSSSGTRDAAIFSRGSLNFTYELLRETNAELASIIENIIQSSPLPTLDTAPNKSTENGTPEDFSKKKNEALGSDHFRIELRPLQIRAILEALLLHEQQNQDTQNICQEIMGQALIEDWMNLAYQIIAELPEEPESSTVH</sequence>
<proteinExistence type="predicted"/>
<evidence type="ECO:0000256" key="1">
    <source>
        <dbReference type="SAM" id="MobiDB-lite"/>
    </source>
</evidence>
<protein>
    <submittedName>
        <fullName evidence="2">Uncharacterized protein</fullName>
    </submittedName>
</protein>
<dbReference type="RefSeq" id="WP_380250483.1">
    <property type="nucleotide sequence ID" value="NZ_JBHUII010000004.1"/>
</dbReference>
<feature type="compositionally biased region" description="Polar residues" evidence="1">
    <location>
        <begin position="47"/>
        <end position="62"/>
    </location>
</feature>
<gene>
    <name evidence="2" type="ORF">ACFSKO_08560</name>
</gene>
<reference evidence="3" key="1">
    <citation type="journal article" date="2019" name="Int. J. Syst. Evol. Microbiol.">
        <title>The Global Catalogue of Microorganisms (GCM) 10K type strain sequencing project: providing services to taxonomists for standard genome sequencing and annotation.</title>
        <authorList>
            <consortium name="The Broad Institute Genomics Platform"/>
            <consortium name="The Broad Institute Genome Sequencing Center for Infectious Disease"/>
            <person name="Wu L."/>
            <person name="Ma J."/>
        </authorList>
    </citation>
    <scope>NUCLEOTIDE SEQUENCE [LARGE SCALE GENOMIC DNA]</scope>
    <source>
        <strain evidence="3">CGMCC 4.7192</strain>
    </source>
</reference>
<dbReference type="Proteomes" id="UP001597294">
    <property type="component" value="Unassembled WGS sequence"/>
</dbReference>
<dbReference type="EMBL" id="JBHUII010000004">
    <property type="protein sequence ID" value="MFD2205659.1"/>
    <property type="molecule type" value="Genomic_DNA"/>
</dbReference>
<evidence type="ECO:0000313" key="3">
    <source>
        <dbReference type="Proteomes" id="UP001597294"/>
    </source>
</evidence>
<organism evidence="2 3">
    <name type="scientific">Kiloniella antarctica</name>
    <dbReference type="NCBI Taxonomy" id="1550907"/>
    <lineage>
        <taxon>Bacteria</taxon>
        <taxon>Pseudomonadati</taxon>
        <taxon>Pseudomonadota</taxon>
        <taxon>Alphaproteobacteria</taxon>
        <taxon>Rhodospirillales</taxon>
        <taxon>Kiloniellaceae</taxon>
        <taxon>Kiloniella</taxon>
    </lineage>
</organism>
<accession>A0ABW5BJC5</accession>
<feature type="region of interest" description="Disordered" evidence="1">
    <location>
        <begin position="47"/>
        <end position="72"/>
    </location>
</feature>
<evidence type="ECO:0000313" key="2">
    <source>
        <dbReference type="EMBL" id="MFD2205659.1"/>
    </source>
</evidence>
<name>A0ABW5BJC5_9PROT</name>
<keyword evidence="3" id="KW-1185">Reference proteome</keyword>